<reference evidence="4 5" key="1">
    <citation type="submission" date="2020-07" db="EMBL/GenBank/DDBJ databases">
        <title>Spirosoma foliorum sp. nov., isolated from the leaves on the Nejang mountain Korea, Republic of.</title>
        <authorList>
            <person name="Ho H."/>
            <person name="Lee Y.-J."/>
            <person name="Nurcahyanto D.-A."/>
            <person name="Kim S.-G."/>
        </authorList>
    </citation>
    <scope>NUCLEOTIDE SEQUENCE [LARGE SCALE GENOMIC DNA]</scope>
    <source>
        <strain evidence="4 5">PL0136</strain>
    </source>
</reference>
<evidence type="ECO:0000313" key="5">
    <source>
        <dbReference type="Proteomes" id="UP000515369"/>
    </source>
</evidence>
<dbReference type="InterPro" id="IPR000182">
    <property type="entry name" value="GNAT_dom"/>
</dbReference>
<dbReference type="PANTHER" id="PTHR43877">
    <property type="entry name" value="AMINOALKYLPHOSPHONATE N-ACETYLTRANSFERASE-RELATED-RELATED"/>
    <property type="match status" value="1"/>
</dbReference>
<dbReference type="Proteomes" id="UP000515369">
    <property type="component" value="Chromosome"/>
</dbReference>
<dbReference type="Pfam" id="PF00583">
    <property type="entry name" value="Acetyltransf_1"/>
    <property type="match status" value="1"/>
</dbReference>
<dbReference type="InterPro" id="IPR050832">
    <property type="entry name" value="Bact_Acetyltransf"/>
</dbReference>
<feature type="domain" description="N-acetyltransferase" evidence="3">
    <location>
        <begin position="2"/>
        <end position="169"/>
    </location>
</feature>
<keyword evidence="5" id="KW-1185">Reference proteome</keyword>
<gene>
    <name evidence="4" type="ORF">H3H32_30405</name>
</gene>
<keyword evidence="1 4" id="KW-0808">Transferase</keyword>
<dbReference type="InterPro" id="IPR016181">
    <property type="entry name" value="Acyl_CoA_acyltransferase"/>
</dbReference>
<evidence type="ECO:0000259" key="3">
    <source>
        <dbReference type="PROSITE" id="PS51186"/>
    </source>
</evidence>
<proteinExistence type="predicted"/>
<dbReference type="Gene3D" id="3.40.630.30">
    <property type="match status" value="1"/>
</dbReference>
<evidence type="ECO:0000256" key="2">
    <source>
        <dbReference type="ARBA" id="ARBA00023315"/>
    </source>
</evidence>
<name>A0A7G5GTK0_9BACT</name>
<evidence type="ECO:0000256" key="1">
    <source>
        <dbReference type="ARBA" id="ARBA00022679"/>
    </source>
</evidence>
<evidence type="ECO:0000313" key="4">
    <source>
        <dbReference type="EMBL" id="QMW02192.1"/>
    </source>
</evidence>
<accession>A0A7G5GTK0</accession>
<dbReference type="AlphaFoldDB" id="A0A7G5GTK0"/>
<dbReference type="PROSITE" id="PS51186">
    <property type="entry name" value="GNAT"/>
    <property type="match status" value="1"/>
</dbReference>
<sequence>MITYREATPTDAEQIAQLHSLSWQQNYRGIWRDEFLDGPVLENRRKTWHSRLSQPKPNQHIIVAESAGLVCGFSCTYADEDPVYGALLDNLHVQAEQKGQGIGTILIKSAARWVYTKNPQSGFYLWVLKQNTSAQKFYAHLGGVNRELVTHETADGGSSEAYRYVWPDLTKLI</sequence>
<dbReference type="KEGG" id="sfol:H3H32_30405"/>
<dbReference type="RefSeq" id="WP_182459504.1">
    <property type="nucleotide sequence ID" value="NZ_CP059732.1"/>
</dbReference>
<dbReference type="PANTHER" id="PTHR43877:SF1">
    <property type="entry name" value="ACETYLTRANSFERASE"/>
    <property type="match status" value="1"/>
</dbReference>
<dbReference type="SUPFAM" id="SSF55729">
    <property type="entry name" value="Acyl-CoA N-acyltransferases (Nat)"/>
    <property type="match status" value="1"/>
</dbReference>
<dbReference type="EMBL" id="CP059732">
    <property type="protein sequence ID" value="QMW02192.1"/>
    <property type="molecule type" value="Genomic_DNA"/>
</dbReference>
<keyword evidence="2" id="KW-0012">Acyltransferase</keyword>
<protein>
    <submittedName>
        <fullName evidence="4">GNAT family N-acetyltransferase</fullName>
    </submittedName>
</protein>
<organism evidence="4 5">
    <name type="scientific">Spirosoma foliorum</name>
    <dbReference type="NCBI Taxonomy" id="2710596"/>
    <lineage>
        <taxon>Bacteria</taxon>
        <taxon>Pseudomonadati</taxon>
        <taxon>Bacteroidota</taxon>
        <taxon>Cytophagia</taxon>
        <taxon>Cytophagales</taxon>
        <taxon>Cytophagaceae</taxon>
        <taxon>Spirosoma</taxon>
    </lineage>
</organism>
<dbReference type="GO" id="GO:0016747">
    <property type="term" value="F:acyltransferase activity, transferring groups other than amino-acyl groups"/>
    <property type="evidence" value="ECO:0007669"/>
    <property type="project" value="InterPro"/>
</dbReference>
<dbReference type="CDD" id="cd04301">
    <property type="entry name" value="NAT_SF"/>
    <property type="match status" value="1"/>
</dbReference>